<reference evidence="1 2" key="2">
    <citation type="journal article" date="2022" name="Mol. Ecol. Resour.">
        <title>The genomes of chicory, endive, great burdock and yacon provide insights into Asteraceae paleo-polyploidization history and plant inulin production.</title>
        <authorList>
            <person name="Fan W."/>
            <person name="Wang S."/>
            <person name="Wang H."/>
            <person name="Wang A."/>
            <person name="Jiang F."/>
            <person name="Liu H."/>
            <person name="Zhao H."/>
            <person name="Xu D."/>
            <person name="Zhang Y."/>
        </authorList>
    </citation>
    <scope>NUCLEOTIDE SEQUENCE [LARGE SCALE GENOMIC DNA]</scope>
    <source>
        <strain evidence="2">cv. Niubang</strain>
    </source>
</reference>
<protein>
    <submittedName>
        <fullName evidence="1">Uncharacterized protein</fullName>
    </submittedName>
</protein>
<comment type="caution">
    <text evidence="1">The sequence shown here is derived from an EMBL/GenBank/DDBJ whole genome shotgun (WGS) entry which is preliminary data.</text>
</comment>
<keyword evidence="2" id="KW-1185">Reference proteome</keyword>
<evidence type="ECO:0000313" key="1">
    <source>
        <dbReference type="EMBL" id="KAI3673221.1"/>
    </source>
</evidence>
<accession>A0ACB8XS09</accession>
<dbReference type="EMBL" id="CM042061">
    <property type="protein sequence ID" value="KAI3673221.1"/>
    <property type="molecule type" value="Genomic_DNA"/>
</dbReference>
<proteinExistence type="predicted"/>
<name>A0ACB8XS09_ARCLA</name>
<organism evidence="1 2">
    <name type="scientific">Arctium lappa</name>
    <name type="common">Greater burdock</name>
    <name type="synonym">Lappa major</name>
    <dbReference type="NCBI Taxonomy" id="4217"/>
    <lineage>
        <taxon>Eukaryota</taxon>
        <taxon>Viridiplantae</taxon>
        <taxon>Streptophyta</taxon>
        <taxon>Embryophyta</taxon>
        <taxon>Tracheophyta</taxon>
        <taxon>Spermatophyta</taxon>
        <taxon>Magnoliopsida</taxon>
        <taxon>eudicotyledons</taxon>
        <taxon>Gunneridae</taxon>
        <taxon>Pentapetalae</taxon>
        <taxon>asterids</taxon>
        <taxon>campanulids</taxon>
        <taxon>Asterales</taxon>
        <taxon>Asteraceae</taxon>
        <taxon>Carduoideae</taxon>
        <taxon>Cardueae</taxon>
        <taxon>Arctiinae</taxon>
        <taxon>Arctium</taxon>
    </lineage>
</organism>
<evidence type="ECO:0000313" key="2">
    <source>
        <dbReference type="Proteomes" id="UP001055879"/>
    </source>
</evidence>
<reference evidence="2" key="1">
    <citation type="journal article" date="2022" name="Mol. Ecol. Resour.">
        <title>The genomes of chicory, endive, great burdock and yacon provide insights into Asteraceae palaeo-polyploidization history and plant inulin production.</title>
        <authorList>
            <person name="Fan W."/>
            <person name="Wang S."/>
            <person name="Wang H."/>
            <person name="Wang A."/>
            <person name="Jiang F."/>
            <person name="Liu H."/>
            <person name="Zhao H."/>
            <person name="Xu D."/>
            <person name="Zhang Y."/>
        </authorList>
    </citation>
    <scope>NUCLEOTIDE SEQUENCE [LARGE SCALE GENOMIC DNA]</scope>
    <source>
        <strain evidence="2">cv. Niubang</strain>
    </source>
</reference>
<gene>
    <name evidence="1" type="ORF">L6452_39337</name>
</gene>
<sequence length="89" mass="9529">MRTMKKTHNFRNIALGLSHENPKILFLMASYGSSTPVGFSGVTTGDVPVSTSVDRGIIPPEMSLSLSLRLASQALQPPSLANLGFSRRA</sequence>
<dbReference type="Proteomes" id="UP001055879">
    <property type="component" value="Linkage Group LG15"/>
</dbReference>